<keyword evidence="2" id="KW-1185">Reference proteome</keyword>
<gene>
    <name evidence="1" type="primary">N</name>
</gene>
<keyword evidence="1" id="KW-0543">Viral nucleoprotein</keyword>
<dbReference type="RefSeq" id="YP_010839984.1">
    <property type="nucleotide sequence ID" value="NC_078310.1"/>
</dbReference>
<dbReference type="GO" id="GO:0019013">
    <property type="term" value="C:viral nucleocapsid"/>
    <property type="evidence" value="ECO:0007669"/>
    <property type="project" value="UniProtKB-KW"/>
</dbReference>
<sequence>MSSKWVSVQQALVSEGIDSDSHRTKVVESMVAAESAASMAGHLIEKDYLMYAMSPQEVYDAHGSTSFDSRDLLAQFVLANPDYAYDIRIDAKTQSMNFMSKMLFEIGPETRSVKVGVGSDKLWRLRFVNKYTSDEIANIQKQRMIYLDKEPKIPDSDGTLRDMTVNELVSSFIAEAGGEKHCTRYENGLYTASIVNILTYKNTVAPQSKPKFMNGVLNLTIKQASYVALTKLEAFTKIWDADKTAILTPLAGATFNRDDIPNIMKEPAIKSKKLDRTSIINAINSSSQSGGQYVNGSRADVAAVCVLSSTKAIKDKAMRMSIVTKTIKQFYNIGKVFEIDVFKAFSMYATCGLPAEMSPEKLLEEFDMVGLTQAEMRRTARMTEIQVKGLGSGVSNESGEASGTSKN</sequence>
<accession>A0A5B8P820</accession>
<organism evidence="1 2">
    <name type="scientific">Niukluk phantom virus</name>
    <dbReference type="NCBI Taxonomy" id="2602116"/>
    <lineage>
        <taxon>Viruses</taxon>
        <taxon>Riboviria</taxon>
        <taxon>Orthornavirae</taxon>
        <taxon>Negarnaviricota</taxon>
        <taxon>Polyploviricotina</taxon>
        <taxon>Bunyaviricetes</taxon>
        <taxon>Elliovirales</taxon>
        <taxon>Phasmaviridae</taxon>
        <taxon>Orthophasmavirus</taxon>
        <taxon>Orthophasmavirus niuklukense</taxon>
    </lineage>
</organism>
<proteinExistence type="predicted"/>
<dbReference type="EMBL" id="MN168170">
    <property type="protein sequence ID" value="QDZ58986.1"/>
    <property type="molecule type" value="Genomic_RNA"/>
</dbReference>
<dbReference type="GeneID" id="80550313"/>
<protein>
    <submittedName>
        <fullName evidence="1">Nucleoprotein</fullName>
    </submittedName>
</protein>
<evidence type="ECO:0000313" key="1">
    <source>
        <dbReference type="EMBL" id="QDZ58986.1"/>
    </source>
</evidence>
<evidence type="ECO:0000313" key="2">
    <source>
        <dbReference type="Proteomes" id="UP000677890"/>
    </source>
</evidence>
<dbReference type="Proteomes" id="UP000677890">
    <property type="component" value="Genome"/>
</dbReference>
<name>A0A5B8P820_9VIRU</name>
<reference evidence="1" key="1">
    <citation type="journal article" date="2019" name="Virus Evol.">
        <title>Evolutionary persistence of insect bunyavirus infection despite host acquisition and expression of the viral nucleoprotein gene.</title>
        <authorList>
            <person name="Ballinger M.J."/>
            <person name="Taylor D.J."/>
        </authorList>
    </citation>
    <scope>NUCLEOTIDE SEQUENCE</scope>
    <source>
        <strain evidence="1">C7</strain>
    </source>
</reference>
<dbReference type="KEGG" id="vg:80550313"/>
<keyword evidence="1" id="KW-0946">Virion</keyword>